<dbReference type="InterPro" id="IPR012936">
    <property type="entry name" value="Erv_C"/>
</dbReference>
<comment type="caution">
    <text evidence="9">The sequence shown here is derived from an EMBL/GenBank/DDBJ whole genome shotgun (WGS) entry which is preliminary data.</text>
</comment>
<evidence type="ECO:0000256" key="5">
    <source>
        <dbReference type="ARBA" id="ARBA00049153"/>
    </source>
</evidence>
<dbReference type="GO" id="GO:0016799">
    <property type="term" value="F:hydrolase activity, hydrolyzing N-glycosyl compounds"/>
    <property type="evidence" value="ECO:0007669"/>
    <property type="project" value="TreeGrafter"/>
</dbReference>
<dbReference type="Gene3D" id="3.40.50.450">
    <property type="match status" value="1"/>
</dbReference>
<comment type="catalytic activity">
    <reaction evidence="5 6">
        <text>9-ribosyl-trans-zeatin 5'-phosphate + H2O = trans-zeatin + D-ribose 5-phosphate</text>
        <dbReference type="Rhea" id="RHEA:48564"/>
        <dbReference type="ChEBI" id="CHEBI:15377"/>
        <dbReference type="ChEBI" id="CHEBI:16522"/>
        <dbReference type="ChEBI" id="CHEBI:78346"/>
        <dbReference type="ChEBI" id="CHEBI:87947"/>
        <dbReference type="EC" id="3.2.2.n1"/>
    </reaction>
</comment>
<evidence type="ECO:0000313" key="10">
    <source>
        <dbReference type="Proteomes" id="UP000734854"/>
    </source>
</evidence>
<dbReference type="EMBL" id="JACMSC010000011">
    <property type="protein sequence ID" value="KAG6501114.1"/>
    <property type="molecule type" value="Genomic_DNA"/>
</dbReference>
<dbReference type="InterPro" id="IPR031100">
    <property type="entry name" value="LOG_fam"/>
</dbReference>
<dbReference type="NCBIfam" id="TIGR00730">
    <property type="entry name" value="Rossman fold protein, TIGR00730 family"/>
    <property type="match status" value="1"/>
</dbReference>
<protein>
    <recommendedName>
        <fullName evidence="2 6">Cytokinin riboside 5'-monophosphate phosphoribohydrolase</fullName>
        <ecNumber evidence="2 6">3.2.2.n1</ecNumber>
    </recommendedName>
</protein>
<evidence type="ECO:0000256" key="3">
    <source>
        <dbReference type="ARBA" id="ARBA00022712"/>
    </source>
</evidence>
<evidence type="ECO:0000256" key="7">
    <source>
        <dbReference type="SAM" id="MobiDB-lite"/>
    </source>
</evidence>
<evidence type="ECO:0000256" key="6">
    <source>
        <dbReference type="RuleBase" id="RU363015"/>
    </source>
</evidence>
<keyword evidence="3 6" id="KW-0203">Cytokinin biosynthesis</keyword>
<dbReference type="AlphaFoldDB" id="A0A8J5KYE7"/>
<feature type="region of interest" description="Disordered" evidence="7">
    <location>
        <begin position="184"/>
        <end position="205"/>
    </location>
</feature>
<feature type="compositionally biased region" description="Basic and acidic residues" evidence="7">
    <location>
        <begin position="184"/>
        <end position="196"/>
    </location>
</feature>
<dbReference type="Pfam" id="PF07970">
    <property type="entry name" value="COPIIcoated_ERV"/>
    <property type="match status" value="1"/>
</dbReference>
<gene>
    <name evidence="9" type="ORF">ZIOFF_040982</name>
</gene>
<comment type="similarity">
    <text evidence="1 6">Belongs to the LOG family.</text>
</comment>
<dbReference type="Proteomes" id="UP000734854">
    <property type="component" value="Unassembled WGS sequence"/>
</dbReference>
<dbReference type="InterPro" id="IPR005269">
    <property type="entry name" value="LOG"/>
</dbReference>
<evidence type="ECO:0000259" key="8">
    <source>
        <dbReference type="Pfam" id="PF07970"/>
    </source>
</evidence>
<evidence type="ECO:0000256" key="4">
    <source>
        <dbReference type="ARBA" id="ARBA00047718"/>
    </source>
</evidence>
<dbReference type="SUPFAM" id="SSF102405">
    <property type="entry name" value="MCP/YpsA-like"/>
    <property type="match status" value="1"/>
</dbReference>
<dbReference type="GO" id="GO:0005829">
    <property type="term" value="C:cytosol"/>
    <property type="evidence" value="ECO:0007669"/>
    <property type="project" value="TreeGrafter"/>
</dbReference>
<dbReference type="GO" id="GO:0009691">
    <property type="term" value="P:cytokinin biosynthetic process"/>
    <property type="evidence" value="ECO:0007669"/>
    <property type="project" value="UniProtKB-UniRule"/>
</dbReference>
<proteinExistence type="inferred from homology"/>
<dbReference type="PANTHER" id="PTHR31223">
    <property type="entry name" value="LOG FAMILY PROTEIN YJL055W"/>
    <property type="match status" value="1"/>
</dbReference>
<feature type="domain" description="Endoplasmic reticulum vesicle transporter C-terminal" evidence="8">
    <location>
        <begin position="6"/>
        <end position="64"/>
    </location>
</feature>
<sequence>MDLSQISGPWFSVTDHFRDGNAQPDHLHGVYFFYDFSPIKVIFTEENRSFLHYVTQLCAIIGGFPDKLFEKSSFLLWAIKFQILGESIGEVKRVTDMHERKSEMVKNADAFIALPGGYGTMEELLEIIAWSQLGIHHKLVGILNVDGYYNDLIQLFDKGVREGFIEDSVSHIVISADNAEELPRKMEAKAGEERRREANKKRRSS</sequence>
<evidence type="ECO:0000256" key="1">
    <source>
        <dbReference type="ARBA" id="ARBA00006763"/>
    </source>
</evidence>
<reference evidence="9 10" key="1">
    <citation type="submission" date="2020-08" db="EMBL/GenBank/DDBJ databases">
        <title>Plant Genome Project.</title>
        <authorList>
            <person name="Zhang R.-G."/>
        </authorList>
    </citation>
    <scope>NUCLEOTIDE SEQUENCE [LARGE SCALE GENOMIC DNA]</scope>
    <source>
        <tissue evidence="9">Rhizome</tissue>
    </source>
</reference>
<dbReference type="Pfam" id="PF03641">
    <property type="entry name" value="Lysine_decarbox"/>
    <property type="match status" value="1"/>
</dbReference>
<dbReference type="PANTHER" id="PTHR31223:SF51">
    <property type="entry name" value="CYTOKININ RIBOSIDE 5'-MONOPHOSPHATE PHOSPHORIBOHYDROLASE LOG4-RELATED"/>
    <property type="match status" value="1"/>
</dbReference>
<keyword evidence="10" id="KW-1185">Reference proteome</keyword>
<comment type="catalytic activity">
    <reaction evidence="4 6">
        <text>N(6)-(dimethylallyl)adenosine 5'-phosphate + H2O = N(6)-dimethylallyladenine + D-ribose 5-phosphate</text>
        <dbReference type="Rhea" id="RHEA:48560"/>
        <dbReference type="ChEBI" id="CHEBI:15377"/>
        <dbReference type="ChEBI" id="CHEBI:17660"/>
        <dbReference type="ChEBI" id="CHEBI:57526"/>
        <dbReference type="ChEBI" id="CHEBI:78346"/>
        <dbReference type="EC" id="3.2.2.n1"/>
    </reaction>
</comment>
<comment type="function">
    <text evidence="6">Cytokinin-activating enzyme working in the direct activation pathway. Phosphoribohydrolase that converts inactive cytokinin nucleotides to the biologically active free-base forms.</text>
</comment>
<evidence type="ECO:0000256" key="2">
    <source>
        <dbReference type="ARBA" id="ARBA00012205"/>
    </source>
</evidence>
<keyword evidence="6" id="KW-0378">Hydrolase</keyword>
<dbReference type="GO" id="GO:0005634">
    <property type="term" value="C:nucleus"/>
    <property type="evidence" value="ECO:0007669"/>
    <property type="project" value="TreeGrafter"/>
</dbReference>
<name>A0A8J5KYE7_ZINOF</name>
<dbReference type="EC" id="3.2.2.n1" evidence="2 6"/>
<evidence type="ECO:0000313" key="9">
    <source>
        <dbReference type="EMBL" id="KAG6501114.1"/>
    </source>
</evidence>
<organism evidence="9 10">
    <name type="scientific">Zingiber officinale</name>
    <name type="common">Ginger</name>
    <name type="synonym">Amomum zingiber</name>
    <dbReference type="NCBI Taxonomy" id="94328"/>
    <lineage>
        <taxon>Eukaryota</taxon>
        <taxon>Viridiplantae</taxon>
        <taxon>Streptophyta</taxon>
        <taxon>Embryophyta</taxon>
        <taxon>Tracheophyta</taxon>
        <taxon>Spermatophyta</taxon>
        <taxon>Magnoliopsida</taxon>
        <taxon>Liliopsida</taxon>
        <taxon>Zingiberales</taxon>
        <taxon>Zingiberaceae</taxon>
        <taxon>Zingiber</taxon>
    </lineage>
</organism>
<accession>A0A8J5KYE7</accession>